<evidence type="ECO:0000256" key="9">
    <source>
        <dbReference type="ARBA" id="ARBA00029374"/>
    </source>
</evidence>
<proteinExistence type="predicted"/>
<reference evidence="11" key="1">
    <citation type="journal article" date="2013" name="Front. Microbiol.">
        <title>Diversity of reductive dehalogenase genes from environmental samples and enrichment cultures identified with degenerate primer PCR screens.</title>
        <authorList>
            <person name="Hug L.A."/>
            <person name="Edwards E.A."/>
        </authorList>
    </citation>
    <scope>NUCLEOTIDE SEQUENCE</scope>
</reference>
<keyword evidence="2" id="KW-1003">Cell membrane</keyword>
<feature type="domain" description="4Fe-4S ferredoxin-type" evidence="10">
    <location>
        <begin position="348"/>
        <end position="380"/>
    </location>
</feature>
<evidence type="ECO:0000256" key="5">
    <source>
        <dbReference type="ARBA" id="ARBA00022729"/>
    </source>
</evidence>
<keyword evidence="6" id="KW-0408">Iron</keyword>
<dbReference type="InterPro" id="IPR028894">
    <property type="entry name" value="RDH_dom"/>
</dbReference>
<keyword evidence="5" id="KW-0732">Signal</keyword>
<comment type="subcellular location">
    <subcellularLocation>
        <location evidence="1">Cell membrane</location>
    </subcellularLocation>
</comment>
<evidence type="ECO:0000259" key="10">
    <source>
        <dbReference type="PROSITE" id="PS51379"/>
    </source>
</evidence>
<dbReference type="InterPro" id="IPR006311">
    <property type="entry name" value="TAT_signal"/>
</dbReference>
<dbReference type="NCBIfam" id="TIGR02486">
    <property type="entry name" value="RDH"/>
    <property type="match status" value="1"/>
</dbReference>
<evidence type="ECO:0000256" key="3">
    <source>
        <dbReference type="ARBA" id="ARBA00022485"/>
    </source>
</evidence>
<name>U5S4V8_9BACT</name>
<keyword evidence="4" id="KW-0479">Metal-binding</keyword>
<keyword evidence="7" id="KW-0411">Iron-sulfur</keyword>
<dbReference type="SUPFAM" id="SSF54862">
    <property type="entry name" value="4Fe-4S ferredoxins"/>
    <property type="match status" value="1"/>
</dbReference>
<gene>
    <name evidence="11" type="primary">rdhA</name>
</gene>
<dbReference type="InterPro" id="IPR019546">
    <property type="entry name" value="TAT_signal_bac_arc"/>
</dbReference>
<evidence type="ECO:0000256" key="1">
    <source>
        <dbReference type="ARBA" id="ARBA00004236"/>
    </source>
</evidence>
<dbReference type="AlphaFoldDB" id="U5S4V8"/>
<dbReference type="GO" id="GO:0051539">
    <property type="term" value="F:4 iron, 4 sulfur cluster binding"/>
    <property type="evidence" value="ECO:0007669"/>
    <property type="project" value="UniProtKB-KW"/>
</dbReference>
<protein>
    <submittedName>
        <fullName evidence="11">Putative reductive dehalogenase subunit A</fullName>
    </submittedName>
</protein>
<dbReference type="PROSITE" id="PS51318">
    <property type="entry name" value="TAT"/>
    <property type="match status" value="1"/>
</dbReference>
<dbReference type="PROSITE" id="PS00198">
    <property type="entry name" value="4FE4S_FER_1"/>
    <property type="match status" value="1"/>
</dbReference>
<keyword evidence="3" id="KW-0004">4Fe-4S</keyword>
<evidence type="ECO:0000256" key="7">
    <source>
        <dbReference type="ARBA" id="ARBA00023014"/>
    </source>
</evidence>
<evidence type="ECO:0000256" key="8">
    <source>
        <dbReference type="ARBA" id="ARBA00023136"/>
    </source>
</evidence>
<dbReference type="PROSITE" id="PS51379">
    <property type="entry name" value="4FE4S_FER_2"/>
    <property type="match status" value="1"/>
</dbReference>
<dbReference type="Pfam" id="PF13486">
    <property type="entry name" value="Dehalogenase"/>
    <property type="match status" value="1"/>
</dbReference>
<keyword evidence="8" id="KW-0472">Membrane</keyword>
<dbReference type="EMBL" id="KF138990">
    <property type="protein sequence ID" value="AGY78796.1"/>
    <property type="molecule type" value="Genomic_DNA"/>
</dbReference>
<dbReference type="GO" id="GO:0005886">
    <property type="term" value="C:plasma membrane"/>
    <property type="evidence" value="ECO:0007669"/>
    <property type="project" value="UniProtKB-SubCell"/>
</dbReference>
<feature type="non-terminal residue" evidence="11">
    <location>
        <position position="1"/>
    </location>
</feature>
<evidence type="ECO:0000313" key="11">
    <source>
        <dbReference type="EMBL" id="AGY78796.1"/>
    </source>
</evidence>
<evidence type="ECO:0000256" key="4">
    <source>
        <dbReference type="ARBA" id="ARBA00022723"/>
    </source>
</evidence>
<evidence type="ECO:0000256" key="6">
    <source>
        <dbReference type="ARBA" id="ARBA00023004"/>
    </source>
</evidence>
<accession>U5S4V8</accession>
<sequence>MTKFHSTVSRRDFMKLMAVATGGIGAAAAVTPVFHDVDELISTGATMQKRPWWVKEREAHKPTTEIDWDIMSRPNPTNTGQQTEMWAYYHGQARADAASSKGAAANEASIAANDPGFTYRTRALKATVTRNWGAYVSKSWAGATTNSTWTKGGGTVYNGVATPEDRGEPKWNGTPEENSHMLNAYQKYVGAAISGYGEFSDLDRNKLLCTNVKHNASRKFLIDDTADTAYETANGDKVVPGKNQMYHLVHWEHMSHEMSRATPSHSGVFNSSDFVATSLKPSVFNFLRYLGYQMIGDGGDSNYPFVEVAVANLTGVCESSRQNLYGLTPELGPIGRIHSYITDFPVEPTHPIDAGQFKFCADCGKCARACPPKVINFDREPSWDIPDINGKPNLMHNRGTKEYWSDGALCRLFRTEANGCNVCWGNCTFTTNKGAMVHEVIRGTIANVGIGPLNHFFFQMGELFDYGADSQKAEDWWDRSFPVLGMDTTVTSFDGGYRK</sequence>
<dbReference type="InterPro" id="IPR017900">
    <property type="entry name" value="4Fe4S_Fe_S_CS"/>
</dbReference>
<dbReference type="GO" id="GO:0046872">
    <property type="term" value="F:metal ion binding"/>
    <property type="evidence" value="ECO:0007669"/>
    <property type="project" value="UniProtKB-KW"/>
</dbReference>
<organism evidence="11">
    <name type="scientific">bacterium enrichment culture clone WBC-2_279_ORF_10</name>
    <dbReference type="NCBI Taxonomy" id="1412211"/>
    <lineage>
        <taxon>Bacteria</taxon>
        <taxon>environmental samples</taxon>
    </lineage>
</organism>
<comment type="cofactor">
    <cofactor evidence="9">
        <name>corrinoid</name>
        <dbReference type="ChEBI" id="CHEBI:33913"/>
    </cofactor>
</comment>
<dbReference type="InterPro" id="IPR012832">
    <property type="entry name" value="RDH"/>
</dbReference>
<evidence type="ECO:0000256" key="2">
    <source>
        <dbReference type="ARBA" id="ARBA00022475"/>
    </source>
</evidence>
<dbReference type="NCBIfam" id="TIGR01409">
    <property type="entry name" value="TAT_signal_seq"/>
    <property type="match status" value="1"/>
</dbReference>
<dbReference type="InterPro" id="IPR017896">
    <property type="entry name" value="4Fe4S_Fe-S-bd"/>
</dbReference>